<proteinExistence type="predicted"/>
<feature type="signal peptide" evidence="6">
    <location>
        <begin position="1"/>
        <end position="23"/>
    </location>
</feature>
<dbReference type="PANTHER" id="PTHR23112">
    <property type="entry name" value="G PROTEIN-COUPLED RECEPTOR 157-RELATED"/>
    <property type="match status" value="1"/>
</dbReference>
<name>A0A9N9CFM8_9GLOM</name>
<dbReference type="OrthoDB" id="5591953at2759"/>
<feature type="transmembrane region" description="Helical" evidence="5">
    <location>
        <begin position="61"/>
        <end position="88"/>
    </location>
</feature>
<dbReference type="SUPFAM" id="SSF81321">
    <property type="entry name" value="Family A G protein-coupled receptor-like"/>
    <property type="match status" value="1"/>
</dbReference>
<dbReference type="InterPro" id="IPR017452">
    <property type="entry name" value="GPCR_Rhodpsn_7TM"/>
</dbReference>
<evidence type="ECO:0000256" key="2">
    <source>
        <dbReference type="ARBA" id="ARBA00022692"/>
    </source>
</evidence>
<reference evidence="8" key="1">
    <citation type="submission" date="2021-06" db="EMBL/GenBank/DDBJ databases">
        <authorList>
            <person name="Kallberg Y."/>
            <person name="Tangrot J."/>
            <person name="Rosling A."/>
        </authorList>
    </citation>
    <scope>NUCLEOTIDE SEQUENCE</scope>
    <source>
        <strain evidence="8">UK204</strain>
    </source>
</reference>
<dbReference type="GO" id="GO:0004930">
    <property type="term" value="F:G protein-coupled receptor activity"/>
    <property type="evidence" value="ECO:0007669"/>
    <property type="project" value="InterPro"/>
</dbReference>
<sequence>MIFSTRTLLSLPLLVLAIVNANAAVISNKTVSSSRIHAQNTITTTSSTNDGILNNSIGNGIFFVAGIITSFASIVGCSTIMMITFNTWKKLKKLPPSQKFPFYMSIMDLLIALITIPNLFYPMQNNELLNSEVLCQIFGFSMSSLIIMNMILMTTFAIKTYLHICKRIIVNFGSYDWKLIISILTLSTPFSIITAVFNGYGQDNYWCYMNRMNNYGSKASMICSVIFTYIVIMTTTFCYLKVIKTIHGVELMLASKLFKSAWCPIKCNRSSSMTNEDGLELRPPSFFITIMSIQSIPTASQQTVASNIMKATRKLTGYIFLQLIQYAPIIIYCLCFLYDVNEVWIYILFIVSLNLGSVAKTFVFLKNEMFYDN</sequence>
<dbReference type="Gene3D" id="1.20.1070.10">
    <property type="entry name" value="Rhodopsin 7-helix transmembrane proteins"/>
    <property type="match status" value="1"/>
</dbReference>
<comment type="caution">
    <text evidence="8">The sequence shown here is derived from an EMBL/GenBank/DDBJ whole genome shotgun (WGS) entry which is preliminary data.</text>
</comment>
<evidence type="ECO:0000256" key="1">
    <source>
        <dbReference type="ARBA" id="ARBA00004141"/>
    </source>
</evidence>
<keyword evidence="6" id="KW-0732">Signal</keyword>
<comment type="subcellular location">
    <subcellularLocation>
        <location evidence="1">Membrane</location>
        <topology evidence="1">Multi-pass membrane protein</topology>
    </subcellularLocation>
</comment>
<organism evidence="8 9">
    <name type="scientific">Funneliformis caledonium</name>
    <dbReference type="NCBI Taxonomy" id="1117310"/>
    <lineage>
        <taxon>Eukaryota</taxon>
        <taxon>Fungi</taxon>
        <taxon>Fungi incertae sedis</taxon>
        <taxon>Mucoromycota</taxon>
        <taxon>Glomeromycotina</taxon>
        <taxon>Glomeromycetes</taxon>
        <taxon>Glomerales</taxon>
        <taxon>Glomeraceae</taxon>
        <taxon>Funneliformis</taxon>
    </lineage>
</organism>
<evidence type="ECO:0000256" key="3">
    <source>
        <dbReference type="ARBA" id="ARBA00022989"/>
    </source>
</evidence>
<evidence type="ECO:0000259" key="7">
    <source>
        <dbReference type="PROSITE" id="PS50262"/>
    </source>
</evidence>
<feature type="transmembrane region" description="Helical" evidence="5">
    <location>
        <begin position="318"/>
        <end position="338"/>
    </location>
</feature>
<feature type="transmembrane region" description="Helical" evidence="5">
    <location>
        <begin position="344"/>
        <end position="365"/>
    </location>
</feature>
<accession>A0A9N9CFM8</accession>
<gene>
    <name evidence="8" type="ORF">FCALED_LOCUS8545</name>
</gene>
<keyword evidence="4 5" id="KW-0472">Membrane</keyword>
<dbReference type="EMBL" id="CAJVPQ010002520">
    <property type="protein sequence ID" value="CAG8600071.1"/>
    <property type="molecule type" value="Genomic_DNA"/>
</dbReference>
<evidence type="ECO:0000256" key="4">
    <source>
        <dbReference type="ARBA" id="ARBA00023136"/>
    </source>
</evidence>
<keyword evidence="9" id="KW-1185">Reference proteome</keyword>
<dbReference type="GO" id="GO:0005886">
    <property type="term" value="C:plasma membrane"/>
    <property type="evidence" value="ECO:0007669"/>
    <property type="project" value="TreeGrafter"/>
</dbReference>
<feature type="transmembrane region" description="Helical" evidence="5">
    <location>
        <begin position="133"/>
        <end position="158"/>
    </location>
</feature>
<keyword evidence="3 5" id="KW-1133">Transmembrane helix</keyword>
<evidence type="ECO:0000256" key="6">
    <source>
        <dbReference type="SAM" id="SignalP"/>
    </source>
</evidence>
<feature type="transmembrane region" description="Helical" evidence="5">
    <location>
        <begin position="100"/>
        <end position="121"/>
    </location>
</feature>
<dbReference type="GO" id="GO:0007189">
    <property type="term" value="P:adenylate cyclase-activating G protein-coupled receptor signaling pathway"/>
    <property type="evidence" value="ECO:0007669"/>
    <property type="project" value="TreeGrafter"/>
</dbReference>
<dbReference type="InterPro" id="IPR000276">
    <property type="entry name" value="GPCR_Rhodpsn"/>
</dbReference>
<feature type="chain" id="PRO_5040324667" evidence="6">
    <location>
        <begin position="24"/>
        <end position="373"/>
    </location>
</feature>
<keyword evidence="2 5" id="KW-0812">Transmembrane</keyword>
<dbReference type="PROSITE" id="PS50262">
    <property type="entry name" value="G_PROTEIN_RECEP_F1_2"/>
    <property type="match status" value="1"/>
</dbReference>
<feature type="domain" description="G-protein coupled receptors family 1 profile" evidence="7">
    <location>
        <begin position="77"/>
        <end position="364"/>
    </location>
</feature>
<dbReference type="Pfam" id="PF00001">
    <property type="entry name" value="7tm_1"/>
    <property type="match status" value="1"/>
</dbReference>
<dbReference type="AlphaFoldDB" id="A0A9N9CFM8"/>
<feature type="transmembrane region" description="Helical" evidence="5">
    <location>
        <begin position="179"/>
        <end position="199"/>
    </location>
</feature>
<evidence type="ECO:0000313" key="9">
    <source>
        <dbReference type="Proteomes" id="UP000789570"/>
    </source>
</evidence>
<feature type="transmembrane region" description="Helical" evidence="5">
    <location>
        <begin position="219"/>
        <end position="240"/>
    </location>
</feature>
<evidence type="ECO:0000256" key="5">
    <source>
        <dbReference type="SAM" id="Phobius"/>
    </source>
</evidence>
<protein>
    <submittedName>
        <fullName evidence="8">16655_t:CDS:1</fullName>
    </submittedName>
</protein>
<dbReference type="Proteomes" id="UP000789570">
    <property type="component" value="Unassembled WGS sequence"/>
</dbReference>
<evidence type="ECO:0000313" key="8">
    <source>
        <dbReference type="EMBL" id="CAG8600071.1"/>
    </source>
</evidence>
<dbReference type="PANTHER" id="PTHR23112:SF0">
    <property type="entry name" value="TRANSMEMBRANE PROTEIN 116"/>
    <property type="match status" value="1"/>
</dbReference>